<dbReference type="Proteomes" id="UP001165083">
    <property type="component" value="Unassembled WGS sequence"/>
</dbReference>
<accession>A0A9W6TWF5</accession>
<comment type="caution">
    <text evidence="2">The sequence shown here is derived from an EMBL/GenBank/DDBJ whole genome shotgun (WGS) entry which is preliminary data.</text>
</comment>
<gene>
    <name evidence="2" type="ORF">Plil01_000821600</name>
</gene>
<keyword evidence="3" id="KW-1185">Reference proteome</keyword>
<dbReference type="AlphaFoldDB" id="A0A9W6TWF5"/>
<evidence type="ECO:0000313" key="2">
    <source>
        <dbReference type="EMBL" id="GMF20939.1"/>
    </source>
</evidence>
<sequence length="160" mass="16569">MQFALPTTSRVQTTMKFTAFLVAMVAILSVVAAAADKPAVKTPTEALDVVKAAALPDGVTLIGTAEKIDPPASIAAAKEGTPTDKKEQFWGLGGLGLGGWGLGGWGNWGGWGGFGPYRFGFMYGGYPGWAYPLGYWNLFGAGLYGGGCGLGIPFGGLYYC</sequence>
<evidence type="ECO:0000313" key="3">
    <source>
        <dbReference type="Proteomes" id="UP001165083"/>
    </source>
</evidence>
<name>A0A9W6TWF5_9STRA</name>
<dbReference type="EMBL" id="BSXW01000390">
    <property type="protein sequence ID" value="GMF20939.1"/>
    <property type="molecule type" value="Genomic_DNA"/>
</dbReference>
<keyword evidence="1" id="KW-0732">Signal</keyword>
<feature type="signal peptide" evidence="1">
    <location>
        <begin position="1"/>
        <end position="33"/>
    </location>
</feature>
<evidence type="ECO:0000256" key="1">
    <source>
        <dbReference type="SAM" id="SignalP"/>
    </source>
</evidence>
<protein>
    <submittedName>
        <fullName evidence="2">Unnamed protein product</fullName>
    </submittedName>
</protein>
<feature type="chain" id="PRO_5040830183" evidence="1">
    <location>
        <begin position="34"/>
        <end position="160"/>
    </location>
</feature>
<organism evidence="2 3">
    <name type="scientific">Phytophthora lilii</name>
    <dbReference type="NCBI Taxonomy" id="2077276"/>
    <lineage>
        <taxon>Eukaryota</taxon>
        <taxon>Sar</taxon>
        <taxon>Stramenopiles</taxon>
        <taxon>Oomycota</taxon>
        <taxon>Peronosporomycetes</taxon>
        <taxon>Peronosporales</taxon>
        <taxon>Peronosporaceae</taxon>
        <taxon>Phytophthora</taxon>
    </lineage>
</organism>
<proteinExistence type="predicted"/>
<dbReference type="OrthoDB" id="122289at2759"/>
<reference evidence="2" key="1">
    <citation type="submission" date="2023-04" db="EMBL/GenBank/DDBJ databases">
        <title>Phytophthora lilii NBRC 32176.</title>
        <authorList>
            <person name="Ichikawa N."/>
            <person name="Sato H."/>
            <person name="Tonouchi N."/>
        </authorList>
    </citation>
    <scope>NUCLEOTIDE SEQUENCE</scope>
    <source>
        <strain evidence="2">NBRC 32176</strain>
    </source>
</reference>